<dbReference type="InterPro" id="IPR019225">
    <property type="entry name" value="DUF2155"/>
</dbReference>
<feature type="region of interest" description="Disordered" evidence="1">
    <location>
        <begin position="56"/>
        <end position="134"/>
    </location>
</feature>
<dbReference type="Proteomes" id="UP000298588">
    <property type="component" value="Chromosome"/>
</dbReference>
<dbReference type="KEGG" id="paqt:E8L99_09420"/>
<name>A0A4D7QP85_9HYPH</name>
<feature type="region of interest" description="Disordered" evidence="1">
    <location>
        <begin position="239"/>
        <end position="259"/>
    </location>
</feature>
<sequence length="259" mass="27365">MRPARIASPRHPVDRALANLRAALLRLSSLTLVIAGVGGSLGIGVGSFGASPALAQLQLGPPPAGQRPGQATPGLPPPPNAQPAPPRPRPARPAAPIDDAQGPAQGDAPRDRRRALPGESVAPAPDETVIAPPRQRITNPTAVFSGLDKITGRIISFDVAIDETVQFGALQVTPRVCYTRPPTETPQTTTFVEVDEVTLNGEVRRIYSGWMFAASPGLSGIEHAVYDVWLTDCKQSAPLIPGQQQSRPTVPQQQGQPRR</sequence>
<reference evidence="2 3" key="1">
    <citation type="submission" date="2019-04" db="EMBL/GenBank/DDBJ databases">
        <title>Phreatobacter aquaticus sp. nov.</title>
        <authorList>
            <person name="Choi A."/>
            <person name="Baek K."/>
        </authorList>
    </citation>
    <scope>NUCLEOTIDE SEQUENCE [LARGE SCALE GENOMIC DNA]</scope>
    <source>
        <strain evidence="2 3">NMCR1094</strain>
    </source>
</reference>
<evidence type="ECO:0000313" key="3">
    <source>
        <dbReference type="Proteomes" id="UP000298588"/>
    </source>
</evidence>
<feature type="compositionally biased region" description="Pro residues" evidence="1">
    <location>
        <begin position="74"/>
        <end position="93"/>
    </location>
</feature>
<dbReference type="AlphaFoldDB" id="A0A4D7QP85"/>
<evidence type="ECO:0000256" key="1">
    <source>
        <dbReference type="SAM" id="MobiDB-lite"/>
    </source>
</evidence>
<dbReference type="Pfam" id="PF09923">
    <property type="entry name" value="DUF2155"/>
    <property type="match status" value="1"/>
</dbReference>
<feature type="compositionally biased region" description="Low complexity" evidence="1">
    <location>
        <begin position="242"/>
        <end position="259"/>
    </location>
</feature>
<keyword evidence="3" id="KW-1185">Reference proteome</keyword>
<dbReference type="OrthoDB" id="9810376at2"/>
<accession>A0A4D7QP85</accession>
<dbReference type="EMBL" id="CP039865">
    <property type="protein sequence ID" value="QCK85962.1"/>
    <property type="molecule type" value="Genomic_DNA"/>
</dbReference>
<proteinExistence type="predicted"/>
<evidence type="ECO:0000313" key="2">
    <source>
        <dbReference type="EMBL" id="QCK85962.1"/>
    </source>
</evidence>
<protein>
    <submittedName>
        <fullName evidence="2">DUF2155 domain-containing protein</fullName>
    </submittedName>
</protein>
<organism evidence="2 3">
    <name type="scientific">Phreatobacter aquaticus</name>
    <dbReference type="NCBI Taxonomy" id="2570229"/>
    <lineage>
        <taxon>Bacteria</taxon>
        <taxon>Pseudomonadati</taxon>
        <taxon>Pseudomonadota</taxon>
        <taxon>Alphaproteobacteria</taxon>
        <taxon>Hyphomicrobiales</taxon>
        <taxon>Phreatobacteraceae</taxon>
        <taxon>Phreatobacter</taxon>
    </lineage>
</organism>
<gene>
    <name evidence="2" type="ORF">E8L99_09420</name>
</gene>